<dbReference type="GO" id="GO:0046872">
    <property type="term" value="F:metal ion binding"/>
    <property type="evidence" value="ECO:0007669"/>
    <property type="project" value="UniProtKB-KW"/>
</dbReference>
<feature type="domain" description="EfeO-type cupredoxin-like" evidence="4">
    <location>
        <begin position="19"/>
        <end position="125"/>
    </location>
</feature>
<dbReference type="EMBL" id="JACXJA010000007">
    <property type="protein sequence ID" value="MBD2861904.1"/>
    <property type="molecule type" value="Genomic_DNA"/>
</dbReference>
<dbReference type="InterPro" id="IPR028096">
    <property type="entry name" value="EfeO_Cupredoxin"/>
</dbReference>
<dbReference type="PANTHER" id="PTHR42838">
    <property type="entry name" value="CYTOCHROME C OXIDASE SUBUNIT II"/>
    <property type="match status" value="1"/>
</dbReference>
<proteinExistence type="predicted"/>
<dbReference type="PANTHER" id="PTHR42838:SF2">
    <property type="entry name" value="NITROUS-OXIDE REDUCTASE"/>
    <property type="match status" value="1"/>
</dbReference>
<evidence type="ECO:0000256" key="1">
    <source>
        <dbReference type="ARBA" id="ARBA00004196"/>
    </source>
</evidence>
<dbReference type="Proteomes" id="UP000639396">
    <property type="component" value="Unassembled WGS sequence"/>
</dbReference>
<reference evidence="5" key="1">
    <citation type="submission" date="2020-09" db="EMBL/GenBank/DDBJ databases">
        <title>A novel bacterium of genus Paenibacillus, isolated from South China Sea.</title>
        <authorList>
            <person name="Huang H."/>
            <person name="Mo K."/>
            <person name="Hu Y."/>
        </authorList>
    </citation>
    <scope>NUCLEOTIDE SEQUENCE</scope>
    <source>
        <strain evidence="5">IB182363</strain>
    </source>
</reference>
<dbReference type="InterPro" id="IPR051403">
    <property type="entry name" value="NosZ/Cyto_c_oxidase_sub2"/>
</dbReference>
<comment type="caution">
    <text evidence="5">The sequence shown here is derived from an EMBL/GenBank/DDBJ whole genome shotgun (WGS) entry which is preliminary data.</text>
</comment>
<keyword evidence="2" id="KW-0479">Metal-binding</keyword>
<sequence length="127" mass="13699">MYKWVMSALFFGACAFGLIFLMISATPEKSEEDVAAESGTPQLKITASNFKFDQAEYKVKQGETMKVVLKNSEGVHGIEINGLGVTLQGKDTSKEVTFDKPGTYEIVCSVPCGAGHANMKAKLIVEA</sequence>
<dbReference type="RefSeq" id="WP_190926305.1">
    <property type="nucleotide sequence ID" value="NZ_JACXJA010000007.1"/>
</dbReference>
<protein>
    <submittedName>
        <fullName evidence="5">Cupredoxin domain-containing protein</fullName>
    </submittedName>
</protein>
<evidence type="ECO:0000256" key="2">
    <source>
        <dbReference type="ARBA" id="ARBA00022723"/>
    </source>
</evidence>
<dbReference type="Pfam" id="PF13473">
    <property type="entry name" value="Cupredoxin_1"/>
    <property type="match status" value="1"/>
</dbReference>
<evidence type="ECO:0000259" key="4">
    <source>
        <dbReference type="Pfam" id="PF13473"/>
    </source>
</evidence>
<dbReference type="SUPFAM" id="SSF49503">
    <property type="entry name" value="Cupredoxins"/>
    <property type="match status" value="1"/>
</dbReference>
<dbReference type="GO" id="GO:0030313">
    <property type="term" value="C:cell envelope"/>
    <property type="evidence" value="ECO:0007669"/>
    <property type="project" value="UniProtKB-SubCell"/>
</dbReference>
<gene>
    <name evidence="5" type="ORF">IDH45_07920</name>
</gene>
<dbReference type="InterPro" id="IPR008972">
    <property type="entry name" value="Cupredoxin"/>
</dbReference>
<accession>A0A927GZX6</accession>
<dbReference type="Gene3D" id="2.60.40.420">
    <property type="entry name" value="Cupredoxins - blue copper proteins"/>
    <property type="match status" value="1"/>
</dbReference>
<name>A0A927GZX6_9BACL</name>
<evidence type="ECO:0000256" key="3">
    <source>
        <dbReference type="ARBA" id="ARBA00023008"/>
    </source>
</evidence>
<organism evidence="5 6">
    <name type="scientific">Paenibacillus oceani</name>
    <dbReference type="NCBI Taxonomy" id="2772510"/>
    <lineage>
        <taxon>Bacteria</taxon>
        <taxon>Bacillati</taxon>
        <taxon>Bacillota</taxon>
        <taxon>Bacilli</taxon>
        <taxon>Bacillales</taxon>
        <taxon>Paenibacillaceae</taxon>
        <taxon>Paenibacillus</taxon>
    </lineage>
</organism>
<keyword evidence="3" id="KW-0186">Copper</keyword>
<evidence type="ECO:0000313" key="5">
    <source>
        <dbReference type="EMBL" id="MBD2861904.1"/>
    </source>
</evidence>
<dbReference type="AlphaFoldDB" id="A0A927GZX6"/>
<keyword evidence="6" id="KW-1185">Reference proteome</keyword>
<evidence type="ECO:0000313" key="6">
    <source>
        <dbReference type="Proteomes" id="UP000639396"/>
    </source>
</evidence>
<comment type="subcellular location">
    <subcellularLocation>
        <location evidence="1">Cell envelope</location>
    </subcellularLocation>
</comment>